<dbReference type="Gene3D" id="3.90.1150.10">
    <property type="entry name" value="Aspartate Aminotransferase, domain 1"/>
    <property type="match status" value="1"/>
</dbReference>
<accession>A0A2R6BCF2</accession>
<reference evidence="8 9" key="1">
    <citation type="submission" date="2017-04" db="EMBL/GenBank/DDBJ databases">
        <title>Novel microbial lineages endemic to geothermal iron-oxide mats fill important gaps in the evolutionary history of Archaea.</title>
        <authorList>
            <person name="Jay Z.J."/>
            <person name="Beam J.P."/>
            <person name="Dlakic M."/>
            <person name="Rusch D.B."/>
            <person name="Kozubal M.A."/>
            <person name="Inskeep W.P."/>
        </authorList>
    </citation>
    <scope>NUCLEOTIDE SEQUENCE [LARGE SCALE GENOMIC DNA]</scope>
    <source>
        <strain evidence="8">ECH_B_2</strain>
    </source>
</reference>
<evidence type="ECO:0000256" key="1">
    <source>
        <dbReference type="ARBA" id="ARBA00001933"/>
    </source>
</evidence>
<feature type="domain" description="Glycine dehydrogenase C-terminal" evidence="7">
    <location>
        <begin position="362"/>
        <end position="452"/>
    </location>
</feature>
<evidence type="ECO:0000256" key="2">
    <source>
        <dbReference type="ARBA" id="ARBA00012134"/>
    </source>
</evidence>
<dbReference type="Gene3D" id="3.40.640.10">
    <property type="entry name" value="Type I PLP-dependent aspartate aminotransferase-like (Major domain)"/>
    <property type="match status" value="1"/>
</dbReference>
<dbReference type="EC" id="1.4.4.2" evidence="2"/>
<dbReference type="GO" id="GO:0005829">
    <property type="term" value="C:cytosol"/>
    <property type="evidence" value="ECO:0007669"/>
    <property type="project" value="TreeGrafter"/>
</dbReference>
<dbReference type="InterPro" id="IPR015424">
    <property type="entry name" value="PyrdxlP-dep_Trfase"/>
</dbReference>
<evidence type="ECO:0000313" key="8">
    <source>
        <dbReference type="EMBL" id="PSN96321.1"/>
    </source>
</evidence>
<dbReference type="Pfam" id="PF02347">
    <property type="entry name" value="GDC-P"/>
    <property type="match status" value="1"/>
</dbReference>
<dbReference type="Proteomes" id="UP000241284">
    <property type="component" value="Unassembled WGS sequence"/>
</dbReference>
<organism evidence="8 9">
    <name type="scientific">Candidatus Marsarchaeota G2 archaeon ECH_B_2</name>
    <dbReference type="NCBI Taxonomy" id="1978160"/>
    <lineage>
        <taxon>Archaea</taxon>
        <taxon>Candidatus Marsarchaeota</taxon>
        <taxon>Candidatus Marsarchaeota group 2</taxon>
    </lineage>
</organism>
<feature type="domain" description="Glycine cleavage system P-protein N-terminal" evidence="6">
    <location>
        <begin position="44"/>
        <end position="308"/>
    </location>
</feature>
<evidence type="ECO:0000256" key="3">
    <source>
        <dbReference type="ARBA" id="ARBA00022898"/>
    </source>
</evidence>
<dbReference type="InterPro" id="IPR015421">
    <property type="entry name" value="PyrdxlP-dep_Trfase_major"/>
</dbReference>
<gene>
    <name evidence="8" type="ORF">B9Q06_02610</name>
</gene>
<dbReference type="InterPro" id="IPR049316">
    <property type="entry name" value="GDC-P_C"/>
</dbReference>
<dbReference type="InterPro" id="IPR015422">
    <property type="entry name" value="PyrdxlP-dep_Trfase_small"/>
</dbReference>
<keyword evidence="3" id="KW-0663">Pyridoxal phosphate</keyword>
<proteinExistence type="predicted"/>
<sequence length="491" mass="54303">MRLKYRQAVYQHSDKVNEPLLVELDQQSRLPPPVPDGLGGGVDVPEHLARMRSPRLPAISELDVVRHFVRLSQMNFGVDNGSYPLGSCTMKYNPKIDDVVAGLHGFSMLHPAQDESSVQGALRVIWELQLFLIELTGMDAITLQPAAGSQGEFVGMLVAKAYFKELGELDKRRRVLIPETAHGSNFASAAMAGFEVVPVPMRDGEVDMPSFRALCDDRVAAFMATVPNTLGLFEQRILEVSDTVHSCGGLMYFDGANMNALIGVVKPAQLGFDIAHLNLHKTFSTPHGGGGPGAGPVAVKKHLADYLPIPRLRKSEDGSYTWDYASRRSIGRVREGFGNFGVLLRAYTYIRTLGFEGLRQAARDSVLVSNYAAKRLSQVYSLPFGGKPRKHEFVISSKPIGKRAFDIAKHILKWGYAPTIYFPQLVDEALMVEFTESETKREVDEYIQGLLDAAKSDLTSDPNNTAVDRLDEVRAAREPKLTWRDLGYVQP</sequence>
<dbReference type="PANTHER" id="PTHR11773">
    <property type="entry name" value="GLYCINE DEHYDROGENASE, DECARBOXYLATING"/>
    <property type="match status" value="1"/>
</dbReference>
<comment type="caution">
    <text evidence="8">The sequence shown here is derived from an EMBL/GenBank/DDBJ whole genome shotgun (WGS) entry which is preliminary data.</text>
</comment>
<dbReference type="GO" id="GO:0005960">
    <property type="term" value="C:glycine cleavage complex"/>
    <property type="evidence" value="ECO:0007669"/>
    <property type="project" value="TreeGrafter"/>
</dbReference>
<dbReference type="FunFam" id="3.40.640.10:FF:000224">
    <property type="entry name" value="Probable glycine dehydrogenase (decarboxylating) subunit 2"/>
    <property type="match status" value="1"/>
</dbReference>
<comment type="cofactor">
    <cofactor evidence="1">
        <name>pyridoxal 5'-phosphate</name>
        <dbReference type="ChEBI" id="CHEBI:597326"/>
    </cofactor>
</comment>
<evidence type="ECO:0000256" key="5">
    <source>
        <dbReference type="ARBA" id="ARBA00049026"/>
    </source>
</evidence>
<evidence type="ECO:0000313" key="9">
    <source>
        <dbReference type="Proteomes" id="UP000241284"/>
    </source>
</evidence>
<dbReference type="SUPFAM" id="SSF53383">
    <property type="entry name" value="PLP-dependent transferases"/>
    <property type="match status" value="1"/>
</dbReference>
<dbReference type="AlphaFoldDB" id="A0A2R6BCF2"/>
<dbReference type="PANTHER" id="PTHR11773:SF1">
    <property type="entry name" value="GLYCINE DEHYDROGENASE (DECARBOXYLATING), MITOCHONDRIAL"/>
    <property type="match status" value="1"/>
</dbReference>
<name>A0A2R6BCF2_9ARCH</name>
<dbReference type="Gene3D" id="6.20.440.10">
    <property type="match status" value="1"/>
</dbReference>
<keyword evidence="4" id="KW-0560">Oxidoreductase</keyword>
<dbReference type="EMBL" id="NEXH01000003">
    <property type="protein sequence ID" value="PSN96321.1"/>
    <property type="molecule type" value="Genomic_DNA"/>
</dbReference>
<dbReference type="InterPro" id="IPR049315">
    <property type="entry name" value="GDC-P_N"/>
</dbReference>
<dbReference type="GO" id="GO:0019464">
    <property type="term" value="P:glycine decarboxylation via glycine cleavage system"/>
    <property type="evidence" value="ECO:0007669"/>
    <property type="project" value="TreeGrafter"/>
</dbReference>
<dbReference type="Pfam" id="PF21478">
    <property type="entry name" value="GcvP2_C"/>
    <property type="match status" value="1"/>
</dbReference>
<dbReference type="GO" id="GO:0004375">
    <property type="term" value="F:glycine dehydrogenase (decarboxylating) activity"/>
    <property type="evidence" value="ECO:0007669"/>
    <property type="project" value="UniProtKB-EC"/>
</dbReference>
<evidence type="ECO:0000259" key="6">
    <source>
        <dbReference type="Pfam" id="PF02347"/>
    </source>
</evidence>
<dbReference type="GO" id="GO:0030170">
    <property type="term" value="F:pyridoxal phosphate binding"/>
    <property type="evidence" value="ECO:0007669"/>
    <property type="project" value="TreeGrafter"/>
</dbReference>
<evidence type="ECO:0000259" key="7">
    <source>
        <dbReference type="Pfam" id="PF21478"/>
    </source>
</evidence>
<evidence type="ECO:0000256" key="4">
    <source>
        <dbReference type="ARBA" id="ARBA00023002"/>
    </source>
</evidence>
<protein>
    <recommendedName>
        <fullName evidence="2">glycine dehydrogenase (aminomethyl-transferring)</fullName>
        <ecNumber evidence="2">1.4.4.2</ecNumber>
    </recommendedName>
</protein>
<dbReference type="InterPro" id="IPR020581">
    <property type="entry name" value="GDC_P"/>
</dbReference>
<comment type="catalytic activity">
    <reaction evidence="5">
        <text>N(6)-[(R)-lipoyl]-L-lysyl-[glycine-cleavage complex H protein] + glycine + H(+) = N(6)-[(R)-S(8)-aminomethyldihydrolipoyl]-L-lysyl-[glycine-cleavage complex H protein] + CO2</text>
        <dbReference type="Rhea" id="RHEA:24304"/>
        <dbReference type="Rhea" id="RHEA-COMP:10494"/>
        <dbReference type="Rhea" id="RHEA-COMP:10495"/>
        <dbReference type="ChEBI" id="CHEBI:15378"/>
        <dbReference type="ChEBI" id="CHEBI:16526"/>
        <dbReference type="ChEBI" id="CHEBI:57305"/>
        <dbReference type="ChEBI" id="CHEBI:83099"/>
        <dbReference type="ChEBI" id="CHEBI:83143"/>
        <dbReference type="EC" id="1.4.4.2"/>
    </reaction>
</comment>
<dbReference type="NCBIfam" id="NF003346">
    <property type="entry name" value="PRK04366.1"/>
    <property type="match status" value="1"/>
</dbReference>
<dbReference type="GO" id="GO:0016594">
    <property type="term" value="F:glycine binding"/>
    <property type="evidence" value="ECO:0007669"/>
    <property type="project" value="TreeGrafter"/>
</dbReference>